<evidence type="ECO:0000313" key="3">
    <source>
        <dbReference type="EMBL" id="NBZ88500.1"/>
    </source>
</evidence>
<comment type="caution">
    <text evidence="3">The sequence shown here is derived from an EMBL/GenBank/DDBJ whole genome shotgun (WGS) entry which is preliminary data.</text>
</comment>
<feature type="chain" id="PRO_5042133146" evidence="2">
    <location>
        <begin position="21"/>
        <end position="311"/>
    </location>
</feature>
<dbReference type="EMBL" id="JAABNR010000011">
    <property type="protein sequence ID" value="NBZ88500.1"/>
    <property type="molecule type" value="Genomic_DNA"/>
</dbReference>
<dbReference type="PANTHER" id="PTHR36302:SF1">
    <property type="entry name" value="COPPER CHAPERONE PCU(A)C"/>
    <property type="match status" value="1"/>
</dbReference>
<dbReference type="Proteomes" id="UP001193501">
    <property type="component" value="Unassembled WGS sequence"/>
</dbReference>
<feature type="region of interest" description="Disordered" evidence="1">
    <location>
        <begin position="288"/>
        <end position="311"/>
    </location>
</feature>
<evidence type="ECO:0000256" key="2">
    <source>
        <dbReference type="SAM" id="SignalP"/>
    </source>
</evidence>
<accession>A0AAE4YF23</accession>
<feature type="signal peptide" evidence="2">
    <location>
        <begin position="1"/>
        <end position="20"/>
    </location>
</feature>
<dbReference type="SUPFAM" id="SSF110087">
    <property type="entry name" value="DR1885-like metal-binding protein"/>
    <property type="match status" value="1"/>
</dbReference>
<dbReference type="Gene3D" id="2.60.40.1890">
    <property type="entry name" value="PCu(A)C copper chaperone"/>
    <property type="match status" value="1"/>
</dbReference>
<dbReference type="Pfam" id="PF04314">
    <property type="entry name" value="PCuAC"/>
    <property type="match status" value="1"/>
</dbReference>
<keyword evidence="4" id="KW-1185">Reference proteome</keyword>
<proteinExistence type="predicted"/>
<reference evidence="3" key="1">
    <citation type="submission" date="2020-01" db="EMBL/GenBank/DDBJ databases">
        <authorList>
            <person name="Chen W.-M."/>
        </authorList>
    </citation>
    <scope>NUCLEOTIDE SEQUENCE</scope>
    <source>
        <strain evidence="3">CYK-10</strain>
    </source>
</reference>
<keyword evidence="2" id="KW-0732">Signal</keyword>
<dbReference type="InterPro" id="IPR036182">
    <property type="entry name" value="PCuAC_sf"/>
</dbReference>
<dbReference type="InterPro" id="IPR007410">
    <property type="entry name" value="LpqE-like"/>
</dbReference>
<dbReference type="RefSeq" id="WP_168775314.1">
    <property type="nucleotide sequence ID" value="NZ_JAABNR010000011.1"/>
</dbReference>
<sequence length="311" mass="32203">MMNSISLALCGALFALPAFAHDGVHITDPFARFTGPSGAAYFQITNHAHEADRLVSASSPDVGMVMIMTNAADENGVMKMIDLPEGIAVEGETSHDLAPGGDHVMLMHLKHDVKDGDTVSVTLVFEHAGEVTLAVPVMNDRKDAPGDGPTEFDAASGEKHSAVETGAMSTTDQGAIIATMKAMFDKPEAPLTVDPVVVMGDSALASWAQGDMAGRALLARKDGAWEIVLCAGPELRAADFLAQHGVAGAEHLSAMFNAAEDGLGAEAVARFSTFAEVVMVSDPAAHADHAAHGTDGQAADPHANHKHGTAP</sequence>
<evidence type="ECO:0000313" key="4">
    <source>
        <dbReference type="Proteomes" id="UP001193501"/>
    </source>
</evidence>
<dbReference type="NCBIfam" id="NF033672">
    <property type="entry name" value="mbn_chaper_assoc"/>
    <property type="match status" value="1"/>
</dbReference>
<dbReference type="AlphaFoldDB" id="A0AAE4YF23"/>
<feature type="region of interest" description="Disordered" evidence="1">
    <location>
        <begin position="139"/>
        <end position="162"/>
    </location>
</feature>
<dbReference type="InterPro" id="IPR058248">
    <property type="entry name" value="Lxx211020-like"/>
</dbReference>
<gene>
    <name evidence="3" type="ORF">GV832_12980</name>
</gene>
<name>A0AAE4YF23_9RHOB</name>
<evidence type="ECO:0000256" key="1">
    <source>
        <dbReference type="SAM" id="MobiDB-lite"/>
    </source>
</evidence>
<protein>
    <submittedName>
        <fullName evidence="3">Copper uptake system-associated protein</fullName>
    </submittedName>
</protein>
<organism evidence="3 4">
    <name type="scientific">Stagnihabitans tardus</name>
    <dbReference type="NCBI Taxonomy" id="2699202"/>
    <lineage>
        <taxon>Bacteria</taxon>
        <taxon>Pseudomonadati</taxon>
        <taxon>Pseudomonadota</taxon>
        <taxon>Alphaproteobacteria</taxon>
        <taxon>Rhodobacterales</taxon>
        <taxon>Paracoccaceae</taxon>
        <taxon>Stagnihabitans</taxon>
    </lineage>
</organism>
<dbReference type="PANTHER" id="PTHR36302">
    <property type="entry name" value="BLR7088 PROTEIN"/>
    <property type="match status" value="1"/>
</dbReference>